<evidence type="ECO:0000256" key="2">
    <source>
        <dbReference type="SAM" id="SignalP"/>
    </source>
</evidence>
<comment type="caution">
    <text evidence="3">The sequence shown here is derived from an EMBL/GenBank/DDBJ whole genome shotgun (WGS) entry which is preliminary data.</text>
</comment>
<keyword evidence="2" id="KW-0732">Signal</keyword>
<reference evidence="3" key="2">
    <citation type="submission" date="2020-09" db="EMBL/GenBank/DDBJ databases">
        <authorList>
            <person name="Sun Q."/>
            <person name="Zhou Y."/>
        </authorList>
    </citation>
    <scope>NUCLEOTIDE SEQUENCE</scope>
    <source>
        <strain evidence="3">CGMCC 1.15367</strain>
    </source>
</reference>
<dbReference type="RefSeq" id="WP_188906573.1">
    <property type="nucleotide sequence ID" value="NZ_BMIQ01000001.1"/>
</dbReference>
<protein>
    <submittedName>
        <fullName evidence="3">Uncharacterized protein</fullName>
    </submittedName>
</protein>
<keyword evidence="4" id="KW-1185">Reference proteome</keyword>
<proteinExistence type="predicted"/>
<feature type="chain" id="PRO_5037286914" evidence="2">
    <location>
        <begin position="21"/>
        <end position="196"/>
    </location>
</feature>
<feature type="signal peptide" evidence="2">
    <location>
        <begin position="1"/>
        <end position="20"/>
    </location>
</feature>
<dbReference type="EMBL" id="BMIQ01000001">
    <property type="protein sequence ID" value="GGD88716.1"/>
    <property type="molecule type" value="Genomic_DNA"/>
</dbReference>
<evidence type="ECO:0000313" key="3">
    <source>
        <dbReference type="EMBL" id="GGD88716.1"/>
    </source>
</evidence>
<reference evidence="3" key="1">
    <citation type="journal article" date="2014" name="Int. J. Syst. Evol. Microbiol.">
        <title>Complete genome sequence of Corynebacterium casei LMG S-19264T (=DSM 44701T), isolated from a smear-ripened cheese.</title>
        <authorList>
            <consortium name="US DOE Joint Genome Institute (JGI-PGF)"/>
            <person name="Walter F."/>
            <person name="Albersmeier A."/>
            <person name="Kalinowski J."/>
            <person name="Ruckert C."/>
        </authorList>
    </citation>
    <scope>NUCLEOTIDE SEQUENCE</scope>
    <source>
        <strain evidence="3">CGMCC 1.15367</strain>
    </source>
</reference>
<evidence type="ECO:0000256" key="1">
    <source>
        <dbReference type="SAM" id="MobiDB-lite"/>
    </source>
</evidence>
<evidence type="ECO:0000313" key="4">
    <source>
        <dbReference type="Proteomes" id="UP000644699"/>
    </source>
</evidence>
<dbReference type="Proteomes" id="UP000644699">
    <property type="component" value="Unassembled WGS sequence"/>
</dbReference>
<name>A0A916ZCM9_9HYPH</name>
<organism evidence="3 4">
    <name type="scientific">Aureimonas endophytica</name>
    <dbReference type="NCBI Taxonomy" id="2027858"/>
    <lineage>
        <taxon>Bacteria</taxon>
        <taxon>Pseudomonadati</taxon>
        <taxon>Pseudomonadota</taxon>
        <taxon>Alphaproteobacteria</taxon>
        <taxon>Hyphomicrobiales</taxon>
        <taxon>Aurantimonadaceae</taxon>
        <taxon>Aureimonas</taxon>
    </lineage>
</organism>
<dbReference type="AlphaFoldDB" id="A0A916ZCM9"/>
<sequence length="196" mass="20587">MILRTALAAAMVTVALPALAQTDPAPPPAATDAPKPYVAPTENPDEATGGEAAPVAPPITDVPPVDPAFQKAAEDLPSAIEDVQVVGPWSEGDQSGVWRTVMMQVGPADKDVYRFFVQKLDRVGPGAKLLSTTEIKEVAGVKGTVVGYRAEEGEDGAPSGDLTLFFDVVPPDGEVPESYELHFLKDKSYTFGPATN</sequence>
<feature type="region of interest" description="Disordered" evidence="1">
    <location>
        <begin position="23"/>
        <end position="54"/>
    </location>
</feature>
<gene>
    <name evidence="3" type="ORF">GCM10011390_04310</name>
</gene>
<accession>A0A916ZCM9</accession>